<evidence type="ECO:0000313" key="1">
    <source>
        <dbReference type="EMBL" id="CEG13898.1"/>
    </source>
</evidence>
<evidence type="ECO:0008006" key="2">
    <source>
        <dbReference type="Google" id="ProtNLM"/>
    </source>
</evidence>
<dbReference type="PANTHER" id="PTHR12993:SF11">
    <property type="entry name" value="N-ACETYLGLUCOSAMINYL-PHOSPHATIDYLINOSITOL DE-N-ACETYLASE"/>
    <property type="match status" value="1"/>
</dbReference>
<organism evidence="1">
    <name type="scientific">groundwater metagenome</name>
    <dbReference type="NCBI Taxonomy" id="717931"/>
    <lineage>
        <taxon>unclassified sequences</taxon>
        <taxon>metagenomes</taxon>
        <taxon>ecological metagenomes</taxon>
    </lineage>
</organism>
<dbReference type="PANTHER" id="PTHR12993">
    <property type="entry name" value="N-ACETYLGLUCOSAMINYL-PHOSPHATIDYLINOSITOL DE-N-ACETYLASE-RELATED"/>
    <property type="match status" value="1"/>
</dbReference>
<sequence>MMHGNKIMVLSPHTDDGEIGAGGTIARLVKEGKRIYYVAFSSCEDSLPAGFQKDTLKAECVEATGILGISKENVILLDYKVRCFPSNRQEILDEMIKLNKEISPDIVFVPSSYDTHQDHQVIYSEALRAFKKTSSIWGYEHPWNNLTFTSDIYVRLEEKHILQKINALKAYRSQDFRQYLDEKYIKAIAYAKGVEVNFPFAETFELKRLLVK</sequence>
<dbReference type="InterPro" id="IPR003737">
    <property type="entry name" value="GlcNAc_PI_deacetylase-related"/>
</dbReference>
<dbReference type="GO" id="GO:0016811">
    <property type="term" value="F:hydrolase activity, acting on carbon-nitrogen (but not peptide) bonds, in linear amides"/>
    <property type="evidence" value="ECO:0007669"/>
    <property type="project" value="TreeGrafter"/>
</dbReference>
<name>A0A098ED07_9ZZZZ</name>
<dbReference type="AlphaFoldDB" id="A0A098ED07"/>
<accession>A0A098ED07</accession>
<dbReference type="InterPro" id="IPR024078">
    <property type="entry name" value="LmbE-like_dom_sf"/>
</dbReference>
<dbReference type="EMBL" id="CCXY01000430">
    <property type="protein sequence ID" value="CEG13898.1"/>
    <property type="molecule type" value="Genomic_DNA"/>
</dbReference>
<dbReference type="Gene3D" id="3.40.50.10320">
    <property type="entry name" value="LmbE-like"/>
    <property type="match status" value="1"/>
</dbReference>
<dbReference type="SUPFAM" id="SSF102588">
    <property type="entry name" value="LmbE-like"/>
    <property type="match status" value="1"/>
</dbReference>
<gene>
    <name evidence="1" type="ORF">MSIBF_A650004</name>
</gene>
<proteinExistence type="predicted"/>
<protein>
    <recommendedName>
        <fullName evidence="2">LmbE family protein</fullName>
    </recommendedName>
</protein>
<dbReference type="Pfam" id="PF02585">
    <property type="entry name" value="PIG-L"/>
    <property type="match status" value="1"/>
</dbReference>
<reference evidence="1" key="1">
    <citation type="submission" date="2014-09" db="EMBL/GenBank/DDBJ databases">
        <authorList>
            <person name="Probst J Alexander"/>
        </authorList>
    </citation>
    <scope>NUCLEOTIDE SEQUENCE</scope>
</reference>